<reference evidence="2 3" key="1">
    <citation type="submission" date="2012-05" db="EMBL/GenBank/DDBJ databases">
        <title>Recombination and specialization in a pathogen metapopulation.</title>
        <authorList>
            <person name="Gardiner A."/>
            <person name="Kemen E."/>
            <person name="Schultz-Larsen T."/>
            <person name="MacLean D."/>
            <person name="Van Oosterhout C."/>
            <person name="Jones J.D.G."/>
        </authorList>
    </citation>
    <scope>NUCLEOTIDE SEQUENCE [LARGE SCALE GENOMIC DNA]</scope>
    <source>
        <strain evidence="2 3">Ac Nc2</strain>
    </source>
</reference>
<name>A0A024GV27_9STRA</name>
<feature type="region of interest" description="Disordered" evidence="1">
    <location>
        <begin position="60"/>
        <end position="101"/>
    </location>
</feature>
<dbReference type="AlphaFoldDB" id="A0A024GV27"/>
<dbReference type="Proteomes" id="UP000053237">
    <property type="component" value="Unassembled WGS sequence"/>
</dbReference>
<accession>A0A024GV27</accession>
<protein>
    <submittedName>
        <fullName evidence="2">Uncharacterized protein</fullName>
    </submittedName>
</protein>
<dbReference type="EMBL" id="CAIX01001425">
    <property type="protein sequence ID" value="CCI50852.1"/>
    <property type="molecule type" value="Genomic_DNA"/>
</dbReference>
<dbReference type="OrthoDB" id="162864at2759"/>
<dbReference type="STRING" id="65357.A0A024GV27"/>
<keyword evidence="3" id="KW-1185">Reference proteome</keyword>
<dbReference type="InParanoid" id="A0A024GV27"/>
<comment type="caution">
    <text evidence="2">The sequence shown here is derived from an EMBL/GenBank/DDBJ whole genome shotgun (WGS) entry which is preliminary data.</text>
</comment>
<feature type="region of interest" description="Disordered" evidence="1">
    <location>
        <begin position="318"/>
        <end position="366"/>
    </location>
</feature>
<evidence type="ECO:0000256" key="1">
    <source>
        <dbReference type="SAM" id="MobiDB-lite"/>
    </source>
</evidence>
<sequence length="366" mass="39847">MVTIDISSLPIVTSPDVSSTSTCNVSVTDTLPAESTAIRTPLPSDSTTSAGVIGQSETEMEIETPLSPTPISANQPVPMEVDDNTASSASKPVETACETDHRPSLAEILKGQEEARKDKAVKKANPSWDVLAVHLAAAKPFILPSAKFSIVLETGQTFVRTPPAQILQSFVRDHGNKILDDLFDAGKIGQLAKLPGGNLRLLVTSEEVYQKLAHETVTLMGNQYTFREFDVLGSRYFMDVFGTGPEMSTITVASALHRLGCDVLYENFREAVASKRLTMSTWRVYFRSTSCPKPLVVAGKVCKQICIEGRYYLARGKVNTPKSTQRATKPPTPTTESKSVPSKRTGKTTKSAQEKRNINDKEKNLP</sequence>
<feature type="compositionally biased region" description="Low complexity" evidence="1">
    <location>
        <begin position="334"/>
        <end position="343"/>
    </location>
</feature>
<organism evidence="2 3">
    <name type="scientific">Albugo candida</name>
    <dbReference type="NCBI Taxonomy" id="65357"/>
    <lineage>
        <taxon>Eukaryota</taxon>
        <taxon>Sar</taxon>
        <taxon>Stramenopiles</taxon>
        <taxon>Oomycota</taxon>
        <taxon>Peronosporomycetes</taxon>
        <taxon>Albuginales</taxon>
        <taxon>Albuginaceae</taxon>
        <taxon>Albugo</taxon>
    </lineage>
</organism>
<evidence type="ECO:0000313" key="2">
    <source>
        <dbReference type="EMBL" id="CCI50852.1"/>
    </source>
</evidence>
<proteinExistence type="predicted"/>
<gene>
    <name evidence="2" type="ORF">BN9_132450</name>
</gene>
<feature type="compositionally biased region" description="Basic and acidic residues" evidence="1">
    <location>
        <begin position="352"/>
        <end position="366"/>
    </location>
</feature>
<evidence type="ECO:0000313" key="3">
    <source>
        <dbReference type="Proteomes" id="UP000053237"/>
    </source>
</evidence>